<name>A0A7C3RWN6_DICTH</name>
<evidence type="ECO:0000313" key="2">
    <source>
        <dbReference type="EMBL" id="HFX13685.1"/>
    </source>
</evidence>
<feature type="compositionally biased region" description="Basic and acidic residues" evidence="1">
    <location>
        <begin position="203"/>
        <end position="220"/>
    </location>
</feature>
<sequence length="287" mass="32904">MKILFLIFVFLLILNLITSKDMPKSIPHILENKENQESKVSRIPEEKLALNEELSKKNIPKEKISQEEFDKEKLKEMEKPKSLEEFLSQYNLDKNTLKKENNQAEKHKEERKEASSKNNNQEKGEEGKEQNISNLPFQGAGKSYAYANPYESKEKSTLQDEKALKEDMKGSETPSNQEGTLPVPTESGKEVDKNPKSGNLPGTEERPDKLGQETQRKVFTGEKIYVPPSQSEELGKNYLFQAPTLEGRRLSQDKSLSFNPSYAKERAVSSRILPLEFKEILKTYFSQ</sequence>
<feature type="compositionally biased region" description="Basic and acidic residues" evidence="1">
    <location>
        <begin position="151"/>
        <end position="170"/>
    </location>
</feature>
<organism evidence="2">
    <name type="scientific">Dictyoglomus thermophilum</name>
    <dbReference type="NCBI Taxonomy" id="14"/>
    <lineage>
        <taxon>Bacteria</taxon>
        <taxon>Pseudomonadati</taxon>
        <taxon>Dictyoglomota</taxon>
        <taxon>Dictyoglomia</taxon>
        <taxon>Dictyoglomales</taxon>
        <taxon>Dictyoglomaceae</taxon>
        <taxon>Dictyoglomus</taxon>
    </lineage>
</organism>
<proteinExistence type="predicted"/>
<feature type="compositionally biased region" description="Basic and acidic residues" evidence="1">
    <location>
        <begin position="59"/>
        <end position="84"/>
    </location>
</feature>
<evidence type="ECO:0000256" key="1">
    <source>
        <dbReference type="SAM" id="MobiDB-lite"/>
    </source>
</evidence>
<feature type="compositionally biased region" description="Basic and acidic residues" evidence="1">
    <location>
        <begin position="95"/>
        <end position="129"/>
    </location>
</feature>
<dbReference type="EMBL" id="DTIN01000020">
    <property type="protein sequence ID" value="HFX13685.1"/>
    <property type="molecule type" value="Genomic_DNA"/>
</dbReference>
<feature type="region of interest" description="Disordered" evidence="1">
    <location>
        <begin position="59"/>
        <end position="222"/>
    </location>
</feature>
<protein>
    <submittedName>
        <fullName evidence="2">Uncharacterized protein</fullName>
    </submittedName>
</protein>
<reference evidence="2" key="1">
    <citation type="journal article" date="2020" name="mSystems">
        <title>Genome- and Community-Level Interaction Insights into Carbon Utilization and Element Cycling Functions of Hydrothermarchaeota in Hydrothermal Sediment.</title>
        <authorList>
            <person name="Zhou Z."/>
            <person name="Liu Y."/>
            <person name="Xu W."/>
            <person name="Pan J."/>
            <person name="Luo Z.H."/>
            <person name="Li M."/>
        </authorList>
    </citation>
    <scope>NUCLEOTIDE SEQUENCE [LARGE SCALE GENOMIC DNA]</scope>
    <source>
        <strain evidence="2">SpSt-81</strain>
    </source>
</reference>
<accession>A0A7C3RWN6</accession>
<dbReference type="AlphaFoldDB" id="A0A7C3RWN6"/>
<gene>
    <name evidence="2" type="ORF">ENW00_05960</name>
</gene>
<comment type="caution">
    <text evidence="2">The sequence shown here is derived from an EMBL/GenBank/DDBJ whole genome shotgun (WGS) entry which is preliminary data.</text>
</comment>